<evidence type="ECO:0000256" key="1">
    <source>
        <dbReference type="ARBA" id="ARBA00004479"/>
    </source>
</evidence>
<dbReference type="PANTHER" id="PTHR19944:SF99">
    <property type="entry name" value="HLA CLASS II HISTOCOMPATIBILITY ANTIGEN, DRB1 BETA CHAIN"/>
    <property type="match status" value="1"/>
</dbReference>
<feature type="transmembrane region" description="Helical" evidence="10">
    <location>
        <begin position="225"/>
        <end position="247"/>
    </location>
</feature>
<evidence type="ECO:0000256" key="9">
    <source>
        <dbReference type="ARBA" id="ARBA00023182"/>
    </source>
</evidence>
<keyword evidence="4 10" id="KW-1133">Transmembrane helix</keyword>
<feature type="domain" description="Ig-like" evidence="12">
    <location>
        <begin position="123"/>
        <end position="211"/>
    </location>
</feature>
<keyword evidence="11" id="KW-0732">Signal</keyword>
<dbReference type="SUPFAM" id="SSF54452">
    <property type="entry name" value="MHC antigen-recognition domain"/>
    <property type="match status" value="1"/>
</dbReference>
<dbReference type="Pfam" id="PF00969">
    <property type="entry name" value="MHC_II_beta"/>
    <property type="match status" value="1"/>
</dbReference>
<evidence type="ECO:0000256" key="10">
    <source>
        <dbReference type="SAM" id="Phobius"/>
    </source>
</evidence>
<evidence type="ECO:0000259" key="12">
    <source>
        <dbReference type="PROSITE" id="PS50835"/>
    </source>
</evidence>
<dbReference type="PROSITE" id="PS50835">
    <property type="entry name" value="IG_LIKE"/>
    <property type="match status" value="1"/>
</dbReference>
<name>I6PDW7_9GALL</name>
<keyword evidence="6 10" id="KW-0472">Membrane</keyword>
<feature type="chain" id="PRO_5003705600" evidence="11">
    <location>
        <begin position="27"/>
        <end position="263"/>
    </location>
</feature>
<dbReference type="GO" id="GO:0042613">
    <property type="term" value="C:MHC class II protein complex"/>
    <property type="evidence" value="ECO:0007669"/>
    <property type="project" value="UniProtKB-KW"/>
</dbReference>
<dbReference type="InterPro" id="IPR000353">
    <property type="entry name" value="MHC_II_b_N"/>
</dbReference>
<gene>
    <name evidence="13" type="primary">BLB2</name>
</gene>
<dbReference type="InterPro" id="IPR003006">
    <property type="entry name" value="Ig/MHC_CS"/>
</dbReference>
<dbReference type="SUPFAM" id="SSF48726">
    <property type="entry name" value="Immunoglobulin"/>
    <property type="match status" value="1"/>
</dbReference>
<keyword evidence="7" id="KW-1015">Disulfide bond</keyword>
<dbReference type="FunFam" id="3.10.320.10:FF:000001">
    <property type="entry name" value="HLA class II histocompatibility antigen, DRB1-1 beta chain"/>
    <property type="match status" value="1"/>
</dbReference>
<keyword evidence="3" id="KW-0391">Immunity</keyword>
<dbReference type="Gene3D" id="2.60.40.10">
    <property type="entry name" value="Immunoglobulins"/>
    <property type="match status" value="1"/>
</dbReference>
<evidence type="ECO:0000256" key="8">
    <source>
        <dbReference type="ARBA" id="ARBA00023180"/>
    </source>
</evidence>
<dbReference type="Gene3D" id="3.10.320.10">
    <property type="entry name" value="Class II Histocompatibility Antigen, M Beta Chain, Chain B, domain 1"/>
    <property type="match status" value="1"/>
</dbReference>
<dbReference type="InterPro" id="IPR013783">
    <property type="entry name" value="Ig-like_fold"/>
</dbReference>
<dbReference type="SMART" id="SM00407">
    <property type="entry name" value="IGc1"/>
    <property type="match status" value="1"/>
</dbReference>
<dbReference type="InterPro" id="IPR014745">
    <property type="entry name" value="MHC_II_a/b_N"/>
</dbReference>
<dbReference type="InterPro" id="IPR036179">
    <property type="entry name" value="Ig-like_dom_sf"/>
</dbReference>
<reference evidence="13" key="1">
    <citation type="journal article" date="2012" name="BMC Genomics">
        <title>Sequencing of the core MHC region of black grouse (Tetrao tetrix) and comparative genomics of the galliform MHC.</title>
        <authorList>
            <person name="Wang B."/>
            <person name="Ekblom R."/>
            <person name="Strand T."/>
            <person name="Portela-Bens S."/>
            <person name="Hoglund J."/>
        </authorList>
    </citation>
    <scope>NUCLEOTIDE SEQUENCE</scope>
</reference>
<evidence type="ECO:0000313" key="13">
    <source>
        <dbReference type="EMBL" id="AFH75301.1"/>
    </source>
</evidence>
<keyword evidence="8" id="KW-0325">Glycoprotein</keyword>
<evidence type="ECO:0000256" key="4">
    <source>
        <dbReference type="ARBA" id="ARBA00022989"/>
    </source>
</evidence>
<dbReference type="PROSITE" id="PS00290">
    <property type="entry name" value="IG_MHC"/>
    <property type="match status" value="1"/>
</dbReference>
<dbReference type="GO" id="GO:0002504">
    <property type="term" value="P:antigen processing and presentation of peptide or polysaccharide antigen via MHC class II"/>
    <property type="evidence" value="ECO:0007669"/>
    <property type="project" value="UniProtKB-KW"/>
</dbReference>
<evidence type="ECO:0000256" key="2">
    <source>
        <dbReference type="ARBA" id="ARBA00022692"/>
    </source>
</evidence>
<dbReference type="SMART" id="SM00921">
    <property type="entry name" value="MHC_II_beta"/>
    <property type="match status" value="1"/>
</dbReference>
<dbReference type="InterPro" id="IPR003597">
    <property type="entry name" value="Ig_C1-set"/>
</dbReference>
<keyword evidence="2 10" id="KW-0812">Transmembrane</keyword>
<evidence type="ECO:0000256" key="6">
    <source>
        <dbReference type="ARBA" id="ARBA00023136"/>
    </source>
</evidence>
<sequence length="263" mass="28966">MGSGRVPAAGAVLVALLALGARPAAGTRPSAFFLDGMIVECQFLNGTEQVRLLERQIYNRQQFAHFDSEVGKYVADTALGELQAEYWNNNTERLEYARGAVDTFCRHNYGVFEPFTVQRSVEPKVRVSALQSGSLPETDRLACYVTGFYPPEIEVKWLVNGREETERVVSTDVMQNGDWTYQVLVVLETVPRRGDSYVCRVEHGSLRQPVSQPWEPPSDAGRSKLLTGVGGFVLGLVFLALGLVVFLRGQKGRPVAAAPGMLN</sequence>
<dbReference type="InterPro" id="IPR007110">
    <property type="entry name" value="Ig-like_dom"/>
</dbReference>
<dbReference type="InterPro" id="IPR050160">
    <property type="entry name" value="MHC/Immunoglobulin"/>
</dbReference>
<organism evidence="13">
    <name type="scientific">Lyrurus tetrix</name>
    <name type="common">black grouse</name>
    <dbReference type="NCBI Taxonomy" id="1233216"/>
    <lineage>
        <taxon>Eukaryota</taxon>
        <taxon>Metazoa</taxon>
        <taxon>Chordata</taxon>
        <taxon>Craniata</taxon>
        <taxon>Vertebrata</taxon>
        <taxon>Euteleostomi</taxon>
        <taxon>Archelosauria</taxon>
        <taxon>Archosauria</taxon>
        <taxon>Dinosauria</taxon>
        <taxon>Saurischia</taxon>
        <taxon>Theropoda</taxon>
        <taxon>Coelurosauria</taxon>
        <taxon>Aves</taxon>
        <taxon>Neognathae</taxon>
        <taxon>Galloanserae</taxon>
        <taxon>Galliformes</taxon>
        <taxon>Phasianidae</taxon>
        <taxon>Tetraoninae</taxon>
        <taxon>Lyrurus</taxon>
    </lineage>
</organism>
<keyword evidence="9" id="KW-0491">MHC II</keyword>
<dbReference type="CDD" id="cd05766">
    <property type="entry name" value="IgC1_MHC_II_beta"/>
    <property type="match status" value="1"/>
</dbReference>
<evidence type="ECO:0000256" key="3">
    <source>
        <dbReference type="ARBA" id="ARBA00022859"/>
    </source>
</evidence>
<feature type="signal peptide" evidence="11">
    <location>
        <begin position="1"/>
        <end position="26"/>
    </location>
</feature>
<keyword evidence="5" id="KW-1064">Adaptive immunity</keyword>
<protein>
    <submittedName>
        <fullName evidence="13">BLB2</fullName>
    </submittedName>
</protein>
<evidence type="ECO:0000256" key="5">
    <source>
        <dbReference type="ARBA" id="ARBA00023130"/>
    </source>
</evidence>
<dbReference type="GO" id="GO:0002250">
    <property type="term" value="P:adaptive immune response"/>
    <property type="evidence" value="ECO:0007669"/>
    <property type="project" value="UniProtKB-KW"/>
</dbReference>
<dbReference type="InterPro" id="IPR011162">
    <property type="entry name" value="MHC_I/II-like_Ag-recog"/>
</dbReference>
<dbReference type="PANTHER" id="PTHR19944">
    <property type="entry name" value="MHC CLASS II-RELATED"/>
    <property type="match status" value="1"/>
</dbReference>
<comment type="subcellular location">
    <subcellularLocation>
        <location evidence="1">Membrane</location>
        <topology evidence="1">Single-pass type I membrane protein</topology>
    </subcellularLocation>
</comment>
<dbReference type="EMBL" id="JQ028669">
    <property type="protein sequence ID" value="AFH75301.1"/>
    <property type="molecule type" value="Genomic_DNA"/>
</dbReference>
<dbReference type="Pfam" id="PF07654">
    <property type="entry name" value="C1-set"/>
    <property type="match status" value="1"/>
</dbReference>
<evidence type="ECO:0000256" key="7">
    <source>
        <dbReference type="ARBA" id="ARBA00023157"/>
    </source>
</evidence>
<accession>I6PDW7</accession>
<dbReference type="AlphaFoldDB" id="I6PDW7"/>
<evidence type="ECO:0000256" key="11">
    <source>
        <dbReference type="SAM" id="SignalP"/>
    </source>
</evidence>
<proteinExistence type="predicted"/>